<dbReference type="EMBL" id="FMZO01000004">
    <property type="protein sequence ID" value="SDC87949.1"/>
    <property type="molecule type" value="Genomic_DNA"/>
</dbReference>
<dbReference type="CDD" id="cd02440">
    <property type="entry name" value="AdoMet_MTases"/>
    <property type="match status" value="1"/>
</dbReference>
<organism evidence="6 7">
    <name type="scientific">Niabella drilacis (strain DSM 25811 / CCM 8410 / CCUG 62505 / LMG 26954 / E90)</name>
    <dbReference type="NCBI Taxonomy" id="1285928"/>
    <lineage>
        <taxon>Bacteria</taxon>
        <taxon>Pseudomonadati</taxon>
        <taxon>Bacteroidota</taxon>
        <taxon>Chitinophagia</taxon>
        <taxon>Chitinophagales</taxon>
        <taxon>Chitinophagaceae</taxon>
        <taxon>Niabella</taxon>
    </lineage>
</organism>
<dbReference type="PANTHER" id="PTHR43712:SF2">
    <property type="entry name" value="O-METHYLTRANSFERASE CICE"/>
    <property type="match status" value="1"/>
</dbReference>
<dbReference type="PANTHER" id="PTHR43712">
    <property type="entry name" value="PUTATIVE (AFU_ORTHOLOGUE AFUA_4G14580)-RELATED"/>
    <property type="match status" value="1"/>
</dbReference>
<dbReference type="Gene3D" id="3.40.50.150">
    <property type="entry name" value="Vaccinia Virus protein VP39"/>
    <property type="match status" value="1"/>
</dbReference>
<feature type="domain" description="O-methyltransferase C-terminal" evidence="4">
    <location>
        <begin position="182"/>
        <end position="339"/>
    </location>
</feature>
<evidence type="ECO:0000313" key="7">
    <source>
        <dbReference type="Proteomes" id="UP000198757"/>
    </source>
</evidence>
<evidence type="ECO:0000256" key="2">
    <source>
        <dbReference type="ARBA" id="ARBA00022679"/>
    </source>
</evidence>
<dbReference type="SUPFAM" id="SSF53335">
    <property type="entry name" value="S-adenosyl-L-methionine-dependent methyltransferases"/>
    <property type="match status" value="1"/>
</dbReference>
<sequence>MIDFYKGEHYSAIEGKHMAQIIAHGPIVFQVARVLRDKQILKVIEEARSGGIALKDICEKVGLSEYAVRVLLEAGLGMHLVKYTADEKFALTKTGYFILHDPLTNVNMNFVQDICYKAMYHLEEAIETGKPAGLPELGNWSTVYEGLSQLTPRQQKSWFEYDHFFSDIAFPPVLKHIYKPENHIEKLLEIGGNTGKWALASTRFDEAVKITIVDLPGQAAMAKKNIDDLGLTDRVDFYPANVLDESVVFPQGYDAVWMSQFLDCFSEEEIVSIMKRCGAALNDDGSIYILEAFWDNQRFETSAFCIQQLSIYFTAIANGNSQMYDSRVFKKCVEKAGFEIIEQIDGIGLSHTLLKCKKKG</sequence>
<dbReference type="Gene3D" id="1.10.10.10">
    <property type="entry name" value="Winged helix-like DNA-binding domain superfamily/Winged helix DNA-binding domain"/>
    <property type="match status" value="1"/>
</dbReference>
<dbReference type="InterPro" id="IPR016461">
    <property type="entry name" value="COMT-like"/>
</dbReference>
<dbReference type="AlphaFoldDB" id="A0A1G6Q6G1"/>
<accession>A0A1G6Q6G1</accession>
<keyword evidence="7" id="KW-1185">Reference proteome</keyword>
<dbReference type="Pfam" id="PF21212">
    <property type="entry name" value="Dimerisation2-like_dom"/>
    <property type="match status" value="1"/>
</dbReference>
<dbReference type="InterPro" id="IPR029063">
    <property type="entry name" value="SAM-dependent_MTases_sf"/>
</dbReference>
<evidence type="ECO:0000259" key="5">
    <source>
        <dbReference type="Pfam" id="PF21212"/>
    </source>
</evidence>
<keyword evidence="3" id="KW-0949">S-adenosyl-L-methionine</keyword>
<evidence type="ECO:0000256" key="3">
    <source>
        <dbReference type="ARBA" id="ARBA00022691"/>
    </source>
</evidence>
<dbReference type="Proteomes" id="UP000198757">
    <property type="component" value="Unassembled WGS sequence"/>
</dbReference>
<keyword evidence="1 6" id="KW-0489">Methyltransferase</keyword>
<dbReference type="GO" id="GO:0032259">
    <property type="term" value="P:methylation"/>
    <property type="evidence" value="ECO:0007669"/>
    <property type="project" value="UniProtKB-KW"/>
</dbReference>
<proteinExistence type="predicted"/>
<feature type="domain" description="BVU-1015-like N-terminal dimerisation-like" evidence="5">
    <location>
        <begin position="17"/>
        <end position="89"/>
    </location>
</feature>
<name>A0A1G6Q6G1_NIADE</name>
<reference evidence="7" key="1">
    <citation type="submission" date="2016-10" db="EMBL/GenBank/DDBJ databases">
        <authorList>
            <person name="Varghese N."/>
            <person name="Submissions S."/>
        </authorList>
    </citation>
    <scope>NUCLEOTIDE SEQUENCE [LARGE SCALE GENOMIC DNA]</scope>
    <source>
        <strain evidence="7">DSM 25811 / CCM 8410 / LMG 26954 / E90</strain>
    </source>
</reference>
<evidence type="ECO:0000256" key="1">
    <source>
        <dbReference type="ARBA" id="ARBA00022603"/>
    </source>
</evidence>
<dbReference type="InterPro" id="IPR001077">
    <property type="entry name" value="COMT_C"/>
</dbReference>
<dbReference type="Gene3D" id="1.20.58.1390">
    <property type="match status" value="1"/>
</dbReference>
<dbReference type="InterPro" id="IPR036390">
    <property type="entry name" value="WH_DNA-bd_sf"/>
</dbReference>
<dbReference type="OrthoDB" id="9805418at2"/>
<evidence type="ECO:0000259" key="4">
    <source>
        <dbReference type="Pfam" id="PF00891"/>
    </source>
</evidence>
<dbReference type="InterPro" id="IPR036388">
    <property type="entry name" value="WH-like_DNA-bd_sf"/>
</dbReference>
<evidence type="ECO:0000313" key="6">
    <source>
        <dbReference type="EMBL" id="SDC87949.1"/>
    </source>
</evidence>
<keyword evidence="2 6" id="KW-0808">Transferase</keyword>
<dbReference type="PROSITE" id="PS51683">
    <property type="entry name" value="SAM_OMT_II"/>
    <property type="match status" value="1"/>
</dbReference>
<protein>
    <submittedName>
        <fullName evidence="6">O-methyltransferase</fullName>
    </submittedName>
</protein>
<dbReference type="RefSeq" id="WP_090389906.1">
    <property type="nucleotide sequence ID" value="NZ_FMZO01000004.1"/>
</dbReference>
<dbReference type="STRING" id="1285928.SAMN04487894_104297"/>
<dbReference type="GO" id="GO:0008171">
    <property type="term" value="F:O-methyltransferase activity"/>
    <property type="evidence" value="ECO:0007669"/>
    <property type="project" value="InterPro"/>
</dbReference>
<dbReference type="InterPro" id="IPR049480">
    <property type="entry name" value="BVU_1015-like_N"/>
</dbReference>
<dbReference type="SUPFAM" id="SSF46785">
    <property type="entry name" value="Winged helix' DNA-binding domain"/>
    <property type="match status" value="1"/>
</dbReference>
<dbReference type="Pfam" id="PF00891">
    <property type="entry name" value="Methyltransf_2"/>
    <property type="match status" value="1"/>
</dbReference>
<gene>
    <name evidence="6" type="ORF">SAMN04487894_104297</name>
</gene>